<dbReference type="EMBL" id="BARV01014933">
    <property type="protein sequence ID" value="GAI24905.1"/>
    <property type="molecule type" value="Genomic_DNA"/>
</dbReference>
<name>X1NDN2_9ZZZZ</name>
<organism evidence="1">
    <name type="scientific">marine sediment metagenome</name>
    <dbReference type="NCBI Taxonomy" id="412755"/>
    <lineage>
        <taxon>unclassified sequences</taxon>
        <taxon>metagenomes</taxon>
        <taxon>ecological metagenomes</taxon>
    </lineage>
</organism>
<proteinExistence type="predicted"/>
<gene>
    <name evidence="1" type="ORF">S06H3_25896</name>
</gene>
<reference evidence="1" key="1">
    <citation type="journal article" date="2014" name="Front. Microbiol.">
        <title>High frequency of phylogenetically diverse reductive dehalogenase-homologous genes in deep subseafloor sedimentary metagenomes.</title>
        <authorList>
            <person name="Kawai M."/>
            <person name="Futagami T."/>
            <person name="Toyoda A."/>
            <person name="Takaki Y."/>
            <person name="Nishi S."/>
            <person name="Hori S."/>
            <person name="Arai W."/>
            <person name="Tsubouchi T."/>
            <person name="Morono Y."/>
            <person name="Uchiyama I."/>
            <person name="Ito T."/>
            <person name="Fujiyama A."/>
            <person name="Inagaki F."/>
            <person name="Takami H."/>
        </authorList>
    </citation>
    <scope>NUCLEOTIDE SEQUENCE</scope>
    <source>
        <strain evidence="1">Expedition CK06-06</strain>
    </source>
</reference>
<comment type="caution">
    <text evidence="1">The sequence shown here is derived from an EMBL/GenBank/DDBJ whole genome shotgun (WGS) entry which is preliminary data.</text>
</comment>
<sequence length="35" mass="4029">IAHGYKKMANEIDANKELKARIMEIKRSLDLELEG</sequence>
<feature type="non-terminal residue" evidence="1">
    <location>
        <position position="1"/>
    </location>
</feature>
<evidence type="ECO:0000313" key="1">
    <source>
        <dbReference type="EMBL" id="GAI24905.1"/>
    </source>
</evidence>
<accession>X1NDN2</accession>
<dbReference type="AlphaFoldDB" id="X1NDN2"/>
<protein>
    <submittedName>
        <fullName evidence="1">Uncharacterized protein</fullName>
    </submittedName>
</protein>